<dbReference type="STRING" id="2656787.A0A370TTN3"/>
<feature type="compositionally biased region" description="Low complexity" evidence="8">
    <location>
        <begin position="8"/>
        <end position="24"/>
    </location>
</feature>
<feature type="domain" description="Zn(2)-C6 fungal-type" evidence="9">
    <location>
        <begin position="64"/>
        <end position="95"/>
    </location>
</feature>
<dbReference type="Proteomes" id="UP000254866">
    <property type="component" value="Unassembled WGS sequence"/>
</dbReference>
<dbReference type="InterPro" id="IPR036864">
    <property type="entry name" value="Zn2-C6_fun-type_DNA-bd_sf"/>
</dbReference>
<dbReference type="OrthoDB" id="2162761at2759"/>
<dbReference type="Pfam" id="PF04082">
    <property type="entry name" value="Fungal_trans"/>
    <property type="match status" value="1"/>
</dbReference>
<accession>A0A370TTN3</accession>
<evidence type="ECO:0000256" key="3">
    <source>
        <dbReference type="ARBA" id="ARBA00022833"/>
    </source>
</evidence>
<evidence type="ECO:0000256" key="4">
    <source>
        <dbReference type="ARBA" id="ARBA00023015"/>
    </source>
</evidence>
<keyword evidence="7" id="KW-0539">Nucleus</keyword>
<keyword evidence="5" id="KW-0238">DNA-binding</keyword>
<dbReference type="EMBL" id="NPIC01000002">
    <property type="protein sequence ID" value="RDL38889.1"/>
    <property type="molecule type" value="Genomic_DNA"/>
</dbReference>
<dbReference type="PROSITE" id="PS50048">
    <property type="entry name" value="ZN2_CY6_FUNGAL_2"/>
    <property type="match status" value="1"/>
</dbReference>
<keyword evidence="11" id="KW-1185">Reference proteome</keyword>
<evidence type="ECO:0000256" key="7">
    <source>
        <dbReference type="ARBA" id="ARBA00023242"/>
    </source>
</evidence>
<gene>
    <name evidence="10" type="ORF">BP5553_03229</name>
</gene>
<dbReference type="CDD" id="cd00067">
    <property type="entry name" value="GAL4"/>
    <property type="match status" value="1"/>
</dbReference>
<sequence>MSFRKIRPSFGGSSASTSHTSNPSQPTSENTGLDLSRTHDDNTGDSSISSSKRRRVPDSVTRNACVNCKKARAKCDGRKPCKRCASRVETSECVYKVHIKHAKEDLVKQIKELERKDSLSEQILQALSTDEKLPEILERLKNGETYESIGDWLGRSTHFDDPESYSPEVSQNSGLQPPDLEMGGIAAPFRWTTVTSDSAILDHLFQLYFAWVHPVHTLFSEGHFVNSYKRQSGTYCSSILVNAICAMACHLHTAADGGPADFEQLGEDFTDAVRINLDAEDFSITAVQSLAVMFLVDCARAQSLRASAYLGLAVSSLGNVAYEETEGFIEVWRDTIHGVQNLNVSVHPLLALLGHTNGCSEWALATCQVPAVISYVPDEWITEIDLKLDDAKWYFYRYINDQCPAWPGLLATSNREKSKLMEIVQDVATMMYSQQSSVVSAQQVLQQYSRFISWREDLPKVLGDVENNTSQALPHVLSLLILYSNAVVQLLRPLLDLGGFPTSMVEEVIWNHAQQGLYLFDEHYRTQYTCRYQPVLQMFAVLHLTDVIARFFPGGKEGGSKDGPEAIHFGMDALMESLPGFQVAGPLQEMLKQTASECSIRLSPDLDEIMSPRQSQRIYRMDDIIDACSRPRYVQPIKDIQARYAPNFSAGWATEGPSFGFVESISFFSGSNVQSGEEKGTQGLMQIHNLLNSN</sequence>
<reference evidence="10 11" key="1">
    <citation type="journal article" date="2018" name="IMA Fungus">
        <title>IMA Genome-F 9: Draft genome sequence of Annulohypoxylon stygium, Aspergillus mulundensis, Berkeleyomyces basicola (syn. Thielaviopsis basicola), Ceratocystis smalleyi, two Cercospora beticola strains, Coleophoma cylindrospora, Fusarium fracticaudum, Phialophora cf. hyalina, and Morchella septimelata.</title>
        <authorList>
            <person name="Wingfield B.D."/>
            <person name="Bills G.F."/>
            <person name="Dong Y."/>
            <person name="Huang W."/>
            <person name="Nel W.J."/>
            <person name="Swalarsk-Parry B.S."/>
            <person name="Vaghefi N."/>
            <person name="Wilken P.M."/>
            <person name="An Z."/>
            <person name="de Beer Z.W."/>
            <person name="De Vos L."/>
            <person name="Chen L."/>
            <person name="Duong T.A."/>
            <person name="Gao Y."/>
            <person name="Hammerbacher A."/>
            <person name="Kikkert J.R."/>
            <person name="Li Y."/>
            <person name="Li H."/>
            <person name="Li K."/>
            <person name="Li Q."/>
            <person name="Liu X."/>
            <person name="Ma X."/>
            <person name="Naidoo K."/>
            <person name="Pethybridge S.J."/>
            <person name="Sun J."/>
            <person name="Steenkamp E.T."/>
            <person name="van der Nest M.A."/>
            <person name="van Wyk S."/>
            <person name="Wingfield M.J."/>
            <person name="Xiong C."/>
            <person name="Yue Q."/>
            <person name="Zhang X."/>
        </authorList>
    </citation>
    <scope>NUCLEOTIDE SEQUENCE [LARGE SCALE GENOMIC DNA]</scope>
    <source>
        <strain evidence="10 11">BP 5553</strain>
    </source>
</reference>
<dbReference type="GO" id="GO:0006351">
    <property type="term" value="P:DNA-templated transcription"/>
    <property type="evidence" value="ECO:0007669"/>
    <property type="project" value="InterPro"/>
</dbReference>
<dbReference type="GO" id="GO:0005634">
    <property type="term" value="C:nucleus"/>
    <property type="evidence" value="ECO:0007669"/>
    <property type="project" value="UniProtKB-SubCell"/>
</dbReference>
<dbReference type="GO" id="GO:0008270">
    <property type="term" value="F:zinc ion binding"/>
    <property type="evidence" value="ECO:0007669"/>
    <property type="project" value="InterPro"/>
</dbReference>
<dbReference type="GO" id="GO:0000981">
    <property type="term" value="F:DNA-binding transcription factor activity, RNA polymerase II-specific"/>
    <property type="evidence" value="ECO:0007669"/>
    <property type="project" value="InterPro"/>
</dbReference>
<proteinExistence type="predicted"/>
<protein>
    <recommendedName>
        <fullName evidence="9">Zn(2)-C6 fungal-type domain-containing protein</fullName>
    </recommendedName>
</protein>
<comment type="subcellular location">
    <subcellularLocation>
        <location evidence="1">Nucleus</location>
    </subcellularLocation>
</comment>
<dbReference type="CDD" id="cd12148">
    <property type="entry name" value="fungal_TF_MHR"/>
    <property type="match status" value="1"/>
</dbReference>
<dbReference type="Gene3D" id="4.10.240.10">
    <property type="entry name" value="Zn(2)-C6 fungal-type DNA-binding domain"/>
    <property type="match status" value="1"/>
</dbReference>
<dbReference type="SMART" id="SM00066">
    <property type="entry name" value="GAL4"/>
    <property type="match status" value="1"/>
</dbReference>
<dbReference type="InterPro" id="IPR007219">
    <property type="entry name" value="XnlR_reg_dom"/>
</dbReference>
<keyword evidence="6" id="KW-0804">Transcription</keyword>
<dbReference type="SUPFAM" id="SSF57701">
    <property type="entry name" value="Zn2/Cys6 DNA-binding domain"/>
    <property type="match status" value="1"/>
</dbReference>
<dbReference type="GO" id="GO:0003677">
    <property type="term" value="F:DNA binding"/>
    <property type="evidence" value="ECO:0007669"/>
    <property type="project" value="UniProtKB-KW"/>
</dbReference>
<evidence type="ECO:0000256" key="2">
    <source>
        <dbReference type="ARBA" id="ARBA00022723"/>
    </source>
</evidence>
<dbReference type="PANTHER" id="PTHR31313:SF4">
    <property type="entry name" value="CONIDIAL DEVELOPMENT PROTEIN FLUFFY"/>
    <property type="match status" value="1"/>
</dbReference>
<dbReference type="GeneID" id="43596078"/>
<keyword evidence="4" id="KW-0805">Transcription regulation</keyword>
<dbReference type="PROSITE" id="PS00463">
    <property type="entry name" value="ZN2_CY6_FUNGAL_1"/>
    <property type="match status" value="1"/>
</dbReference>
<feature type="region of interest" description="Disordered" evidence="8">
    <location>
        <begin position="1"/>
        <end position="56"/>
    </location>
</feature>
<evidence type="ECO:0000256" key="8">
    <source>
        <dbReference type="SAM" id="MobiDB-lite"/>
    </source>
</evidence>
<dbReference type="InterPro" id="IPR051615">
    <property type="entry name" value="Transcr_Regulatory_Elem"/>
</dbReference>
<evidence type="ECO:0000256" key="6">
    <source>
        <dbReference type="ARBA" id="ARBA00023163"/>
    </source>
</evidence>
<evidence type="ECO:0000256" key="5">
    <source>
        <dbReference type="ARBA" id="ARBA00023125"/>
    </source>
</evidence>
<keyword evidence="2" id="KW-0479">Metal-binding</keyword>
<dbReference type="Pfam" id="PF00172">
    <property type="entry name" value="Zn_clus"/>
    <property type="match status" value="1"/>
</dbReference>
<dbReference type="InterPro" id="IPR001138">
    <property type="entry name" value="Zn2Cys6_DnaBD"/>
</dbReference>
<organism evidence="10 11">
    <name type="scientific">Venustampulla echinocandica</name>
    <dbReference type="NCBI Taxonomy" id="2656787"/>
    <lineage>
        <taxon>Eukaryota</taxon>
        <taxon>Fungi</taxon>
        <taxon>Dikarya</taxon>
        <taxon>Ascomycota</taxon>
        <taxon>Pezizomycotina</taxon>
        <taxon>Leotiomycetes</taxon>
        <taxon>Helotiales</taxon>
        <taxon>Pleuroascaceae</taxon>
        <taxon>Venustampulla</taxon>
    </lineage>
</organism>
<name>A0A370TTN3_9HELO</name>
<evidence type="ECO:0000313" key="10">
    <source>
        <dbReference type="EMBL" id="RDL38889.1"/>
    </source>
</evidence>
<evidence type="ECO:0000313" key="11">
    <source>
        <dbReference type="Proteomes" id="UP000254866"/>
    </source>
</evidence>
<dbReference type="RefSeq" id="XP_031871545.1">
    <property type="nucleotide sequence ID" value="XM_032011852.1"/>
</dbReference>
<evidence type="ECO:0000256" key="1">
    <source>
        <dbReference type="ARBA" id="ARBA00004123"/>
    </source>
</evidence>
<comment type="caution">
    <text evidence="10">The sequence shown here is derived from an EMBL/GenBank/DDBJ whole genome shotgun (WGS) entry which is preliminary data.</text>
</comment>
<dbReference type="PANTHER" id="PTHR31313">
    <property type="entry name" value="TY1 ENHANCER ACTIVATOR"/>
    <property type="match status" value="1"/>
</dbReference>
<keyword evidence="3" id="KW-0862">Zinc</keyword>
<dbReference type="AlphaFoldDB" id="A0A370TTN3"/>
<evidence type="ECO:0000259" key="9">
    <source>
        <dbReference type="PROSITE" id="PS50048"/>
    </source>
</evidence>